<name>A0AAV5UQ46_9BILA</name>
<accession>A0AAV5UQ46</accession>
<keyword evidence="2" id="KW-1133">Transmembrane helix</keyword>
<evidence type="ECO:0008006" key="6">
    <source>
        <dbReference type="Google" id="ProtNLM"/>
    </source>
</evidence>
<comment type="caution">
    <text evidence="4">The sequence shown here is derived from an EMBL/GenBank/DDBJ whole genome shotgun (WGS) entry which is preliminary data.</text>
</comment>
<dbReference type="EMBL" id="BTSX01000006">
    <property type="protein sequence ID" value="GMT05479.1"/>
    <property type="molecule type" value="Genomic_DNA"/>
</dbReference>
<evidence type="ECO:0000256" key="2">
    <source>
        <dbReference type="SAM" id="Phobius"/>
    </source>
</evidence>
<feature type="non-terminal residue" evidence="4">
    <location>
        <position position="1"/>
    </location>
</feature>
<organism evidence="4 5">
    <name type="scientific">Pristionchus entomophagus</name>
    <dbReference type="NCBI Taxonomy" id="358040"/>
    <lineage>
        <taxon>Eukaryota</taxon>
        <taxon>Metazoa</taxon>
        <taxon>Ecdysozoa</taxon>
        <taxon>Nematoda</taxon>
        <taxon>Chromadorea</taxon>
        <taxon>Rhabditida</taxon>
        <taxon>Rhabditina</taxon>
        <taxon>Diplogasteromorpha</taxon>
        <taxon>Diplogasteroidea</taxon>
        <taxon>Neodiplogasteridae</taxon>
        <taxon>Pristionchus</taxon>
    </lineage>
</organism>
<feature type="compositionally biased region" description="Gly residues" evidence="1">
    <location>
        <begin position="1"/>
        <end position="12"/>
    </location>
</feature>
<feature type="transmembrane region" description="Helical" evidence="2">
    <location>
        <begin position="178"/>
        <end position="205"/>
    </location>
</feature>
<protein>
    <recommendedName>
        <fullName evidence="6">MARVEL domain-containing protein</fullName>
    </recommendedName>
</protein>
<keyword evidence="5" id="KW-1185">Reference proteome</keyword>
<feature type="transmembrane region" description="Helical" evidence="2">
    <location>
        <begin position="76"/>
        <end position="98"/>
    </location>
</feature>
<evidence type="ECO:0000256" key="1">
    <source>
        <dbReference type="SAM" id="MobiDB-lite"/>
    </source>
</evidence>
<proteinExistence type="predicted"/>
<feature type="transmembrane region" description="Helical" evidence="2">
    <location>
        <begin position="127"/>
        <end position="151"/>
    </location>
</feature>
<dbReference type="Proteomes" id="UP001432027">
    <property type="component" value="Unassembled WGS sequence"/>
</dbReference>
<sequence>VMKMGVGLGGKPPEGAEDGGAPPLEKKIPIPEEEPASPRGGISSRLYEVTFGLAIRPAGYEGIDWHFIWRVSHAQFFLSMISSLCLLLSLHFTGFNVFRFTSSAWATYLACVSVVGIRAGRYRNYSYLVAYTGMVTFQTVIYMSSLCWLAYSLYALDYHVNYAVRGHGYVSFGISHDLAIGLIIIEIVALLCTIFTGFFGLVTVCRGIGSMMQEMETVIMDARSPAPQITVRPLV</sequence>
<evidence type="ECO:0000313" key="3">
    <source>
        <dbReference type="EMBL" id="GMT05479.1"/>
    </source>
</evidence>
<reference evidence="4" key="1">
    <citation type="submission" date="2023-10" db="EMBL/GenBank/DDBJ databases">
        <title>Genome assembly of Pristionchus species.</title>
        <authorList>
            <person name="Yoshida K."/>
            <person name="Sommer R.J."/>
        </authorList>
    </citation>
    <scope>NUCLEOTIDE SEQUENCE</scope>
    <source>
        <strain evidence="4">RS0144</strain>
    </source>
</reference>
<dbReference type="EMBL" id="BTSX01000083">
    <property type="protein sequence ID" value="GMT08427.1"/>
    <property type="molecule type" value="Genomic_DNA"/>
</dbReference>
<gene>
    <name evidence="3" type="ORF">PENTCL1PPCAC_27653</name>
    <name evidence="4" type="ORF">PENTCL1PPCAC_30601</name>
</gene>
<feature type="region of interest" description="Disordered" evidence="1">
    <location>
        <begin position="1"/>
        <end position="41"/>
    </location>
</feature>
<keyword evidence="2" id="KW-0472">Membrane</keyword>
<evidence type="ECO:0000313" key="5">
    <source>
        <dbReference type="Proteomes" id="UP001432027"/>
    </source>
</evidence>
<dbReference type="AlphaFoldDB" id="A0AAV5UQ46"/>
<evidence type="ECO:0000313" key="4">
    <source>
        <dbReference type="EMBL" id="GMT08427.1"/>
    </source>
</evidence>
<keyword evidence="2" id="KW-0812">Transmembrane</keyword>